<accession>A0ABV7BPZ0</accession>
<dbReference type="InterPro" id="IPR011852">
    <property type="entry name" value="TRAP_TAXI"/>
</dbReference>
<keyword evidence="3" id="KW-1185">Reference proteome</keyword>
<evidence type="ECO:0000256" key="1">
    <source>
        <dbReference type="SAM" id="SignalP"/>
    </source>
</evidence>
<dbReference type="Proteomes" id="UP001595420">
    <property type="component" value="Unassembled WGS sequence"/>
</dbReference>
<evidence type="ECO:0000313" key="2">
    <source>
        <dbReference type="EMBL" id="MFC2999720.1"/>
    </source>
</evidence>
<proteinExistence type="predicted"/>
<evidence type="ECO:0000313" key="3">
    <source>
        <dbReference type="Proteomes" id="UP001595420"/>
    </source>
</evidence>
<protein>
    <submittedName>
        <fullName evidence="2">TAXI family TRAP transporter solute-binding subunit</fullName>
    </submittedName>
</protein>
<gene>
    <name evidence="2" type="ORF">ACFOD3_07440</name>
</gene>
<dbReference type="RefSeq" id="WP_216835810.1">
    <property type="nucleotide sequence ID" value="NZ_JAFNJS010000002.1"/>
</dbReference>
<keyword evidence="1" id="KW-0732">Signal</keyword>
<reference evidence="3" key="1">
    <citation type="journal article" date="2019" name="Int. J. Syst. Evol. Microbiol.">
        <title>The Global Catalogue of Microorganisms (GCM) 10K type strain sequencing project: providing services to taxonomists for standard genome sequencing and annotation.</title>
        <authorList>
            <consortium name="The Broad Institute Genomics Platform"/>
            <consortium name="The Broad Institute Genome Sequencing Center for Infectious Disease"/>
            <person name="Wu L."/>
            <person name="Ma J."/>
        </authorList>
    </citation>
    <scope>NUCLEOTIDE SEQUENCE [LARGE SCALE GENOMIC DNA]</scope>
    <source>
        <strain evidence="3">CGMCC 1.16855</strain>
    </source>
</reference>
<comment type="caution">
    <text evidence="2">The sequence shown here is derived from an EMBL/GenBank/DDBJ whole genome shotgun (WGS) entry which is preliminary data.</text>
</comment>
<dbReference type="PANTHER" id="PTHR42941:SF1">
    <property type="entry name" value="SLL1037 PROTEIN"/>
    <property type="match status" value="1"/>
</dbReference>
<dbReference type="CDD" id="cd13520">
    <property type="entry name" value="PBP2_TAXI_TRAP"/>
    <property type="match status" value="1"/>
</dbReference>
<sequence length="315" mass="33544">MTIRTAAAAFAMLGTVAMATPAAAQQDTLRFMTGPQGGSWVPIAGALKNIWERAIPGLTVQTLPGAGVANVRGVGGGRAQVAFGNSISTVDGLAGRAPFPEAVSNVCNIGSLYPQWFQVVALADSGINSIEDMRGKPIALQPRGNTAEVVTQHILQAAGMSYSDVRASFQSSYTDAVGLLRDGHAQVFTLGTTIPASSVMDLASARNIRIVDLSRYVDRMREINPGYQGAPLPADTYPQQQGRPTQITYTAHLITNCDRNPEQVYQMVKLLWENVDTLRNIVSAMRESTPATAAADIGVPMHPGAARFYREAASR</sequence>
<dbReference type="EMBL" id="JBHRSB010000002">
    <property type="protein sequence ID" value="MFC2999720.1"/>
    <property type="molecule type" value="Genomic_DNA"/>
</dbReference>
<dbReference type="NCBIfam" id="TIGR02122">
    <property type="entry name" value="TRAP_TAXI"/>
    <property type="match status" value="1"/>
</dbReference>
<organism evidence="2 3">
    <name type="scientific">Falsiroseomonas tokyonensis</name>
    <dbReference type="NCBI Taxonomy" id="430521"/>
    <lineage>
        <taxon>Bacteria</taxon>
        <taxon>Pseudomonadati</taxon>
        <taxon>Pseudomonadota</taxon>
        <taxon>Alphaproteobacteria</taxon>
        <taxon>Acetobacterales</taxon>
        <taxon>Roseomonadaceae</taxon>
        <taxon>Falsiroseomonas</taxon>
    </lineage>
</organism>
<feature type="signal peptide" evidence="1">
    <location>
        <begin position="1"/>
        <end position="19"/>
    </location>
</feature>
<dbReference type="Pfam" id="PF16868">
    <property type="entry name" value="NMT1_3"/>
    <property type="match status" value="1"/>
</dbReference>
<feature type="chain" id="PRO_5046319781" evidence="1">
    <location>
        <begin position="20"/>
        <end position="315"/>
    </location>
</feature>
<dbReference type="PANTHER" id="PTHR42941">
    <property type="entry name" value="SLL1037 PROTEIN"/>
    <property type="match status" value="1"/>
</dbReference>
<name>A0ABV7BPZ0_9PROT</name>